<dbReference type="Gene3D" id="1.10.246.90">
    <property type="entry name" value="Nop domain"/>
    <property type="match status" value="1"/>
</dbReference>
<comment type="similarity">
    <text evidence="2">Belongs to the NOP5/NOP56 family.</text>
</comment>
<dbReference type="InterPro" id="IPR042239">
    <property type="entry name" value="Nop_C"/>
</dbReference>
<proteinExistence type="inferred from homology"/>
<organism evidence="11 12">
    <name type="scientific">Ascosphaera apis ARSEF 7405</name>
    <dbReference type="NCBI Taxonomy" id="392613"/>
    <lineage>
        <taxon>Eukaryota</taxon>
        <taxon>Fungi</taxon>
        <taxon>Dikarya</taxon>
        <taxon>Ascomycota</taxon>
        <taxon>Pezizomycotina</taxon>
        <taxon>Eurotiomycetes</taxon>
        <taxon>Eurotiomycetidae</taxon>
        <taxon>Onygenales</taxon>
        <taxon>Ascosphaeraceae</taxon>
        <taxon>Ascosphaera</taxon>
    </lineage>
</organism>
<dbReference type="Pfam" id="PF08156">
    <property type="entry name" value="NOP5NT"/>
    <property type="match status" value="1"/>
</dbReference>
<feature type="region of interest" description="Disordered" evidence="9">
    <location>
        <begin position="418"/>
        <end position="577"/>
    </location>
</feature>
<keyword evidence="5" id="KW-0698">rRNA processing</keyword>
<evidence type="ECO:0000256" key="4">
    <source>
        <dbReference type="ARBA" id="ARBA00022517"/>
    </source>
</evidence>
<dbReference type="GO" id="GO:0000452">
    <property type="term" value="P:snoRNA guided rRNA 2'-O-methylation"/>
    <property type="evidence" value="ECO:0007669"/>
    <property type="project" value="EnsemblFungi"/>
</dbReference>
<feature type="compositionally biased region" description="Basic and acidic residues" evidence="9">
    <location>
        <begin position="434"/>
        <end position="444"/>
    </location>
</feature>
<dbReference type="AlphaFoldDB" id="A0A167YGW3"/>
<feature type="domain" description="Nop" evidence="10">
    <location>
        <begin position="285"/>
        <end position="415"/>
    </location>
</feature>
<dbReference type="GO" id="GO:0031428">
    <property type="term" value="C:box C/D methylation guide snoRNP complex"/>
    <property type="evidence" value="ECO:0007669"/>
    <property type="project" value="EnsemblFungi"/>
</dbReference>
<feature type="compositionally biased region" description="Low complexity" evidence="9">
    <location>
        <begin position="475"/>
        <end position="484"/>
    </location>
</feature>
<evidence type="ECO:0000256" key="8">
    <source>
        <dbReference type="ARBA" id="ARBA00024837"/>
    </source>
</evidence>
<evidence type="ECO:0000256" key="9">
    <source>
        <dbReference type="SAM" id="MobiDB-lite"/>
    </source>
</evidence>
<keyword evidence="12" id="KW-1185">Reference proteome</keyword>
<dbReference type="PROSITE" id="PS51358">
    <property type="entry name" value="NOP"/>
    <property type="match status" value="1"/>
</dbReference>
<dbReference type="GO" id="GO:0017069">
    <property type="term" value="F:snRNA binding"/>
    <property type="evidence" value="ECO:0007669"/>
    <property type="project" value="EnsemblFungi"/>
</dbReference>
<protein>
    <recommendedName>
        <fullName evidence="3">Nucleolar protein 58</fullName>
    </recommendedName>
</protein>
<dbReference type="InterPro" id="IPR045056">
    <property type="entry name" value="Nop56/Nop58"/>
</dbReference>
<comment type="subcellular location">
    <subcellularLocation>
        <location evidence="1">Nucleus</location>
        <location evidence="1">Nucleolus</location>
    </subcellularLocation>
</comment>
<dbReference type="EMBL" id="AZGZ01000014">
    <property type="protein sequence ID" value="KZZ91326.1"/>
    <property type="molecule type" value="Genomic_DNA"/>
</dbReference>
<feature type="compositionally biased region" description="Basic and acidic residues" evidence="9">
    <location>
        <begin position="453"/>
        <end position="464"/>
    </location>
</feature>
<dbReference type="FunFam" id="1.10.246.90:FF:000003">
    <property type="entry name" value="Nucleolar protein 58"/>
    <property type="match status" value="1"/>
</dbReference>
<evidence type="ECO:0000256" key="1">
    <source>
        <dbReference type="ARBA" id="ARBA00004604"/>
    </source>
</evidence>
<dbReference type="GO" id="GO:0032040">
    <property type="term" value="C:small-subunit processome"/>
    <property type="evidence" value="ECO:0007669"/>
    <property type="project" value="EnsemblFungi"/>
</dbReference>
<feature type="compositionally biased region" description="Basic and acidic residues" evidence="9">
    <location>
        <begin position="510"/>
        <end position="519"/>
    </location>
</feature>
<dbReference type="OrthoDB" id="6780543at2759"/>
<name>A0A167YGW3_9EURO</name>
<reference evidence="11 12" key="1">
    <citation type="journal article" date="2016" name="Genome Biol. Evol.">
        <title>Divergent and convergent evolution of fungal pathogenicity.</title>
        <authorList>
            <person name="Shang Y."/>
            <person name="Xiao G."/>
            <person name="Zheng P."/>
            <person name="Cen K."/>
            <person name="Zhan S."/>
            <person name="Wang C."/>
        </authorList>
    </citation>
    <scope>NUCLEOTIDE SEQUENCE [LARGE SCALE GENOMIC DNA]</scope>
    <source>
        <strain evidence="11 12">ARSEF 7405</strain>
    </source>
</reference>
<keyword evidence="4" id="KW-0690">Ribosome biogenesis</keyword>
<dbReference type="PANTHER" id="PTHR10894">
    <property type="entry name" value="NUCLEOLAR PROTEIN 5 NUCLEOLAR PROTEIN NOP5 NOP58"/>
    <property type="match status" value="1"/>
</dbReference>
<evidence type="ECO:0000256" key="3">
    <source>
        <dbReference type="ARBA" id="ARBA00020379"/>
    </source>
</evidence>
<comment type="function">
    <text evidence="8">Required for pre-18S rRNA processing. May bind microtubules.</text>
</comment>
<keyword evidence="7" id="KW-0687">Ribonucleoprotein</keyword>
<dbReference type="PANTHER" id="PTHR10894:SF1">
    <property type="entry name" value="NUCLEOLAR PROTEIN 58"/>
    <property type="match status" value="1"/>
</dbReference>
<gene>
    <name evidence="11" type="ORF">AAP_03496</name>
</gene>
<evidence type="ECO:0000259" key="10">
    <source>
        <dbReference type="PROSITE" id="PS51358"/>
    </source>
</evidence>
<dbReference type="GO" id="GO:0000472">
    <property type="term" value="P:endonucleolytic cleavage to generate mature 5'-end of SSU-rRNA from (SSU-rRNA, 5.8S rRNA, LSU-rRNA)"/>
    <property type="evidence" value="ECO:0007669"/>
    <property type="project" value="EnsemblFungi"/>
</dbReference>
<sequence length="577" mass="63178">MTLFILTETSAGYALLKAKDKKLLKRDDLETQTATAEGVSSLMKLKSFQKFDSATAALEEAAALVEGKVTPQLASLLEEIKDEKKASLAVADPKLANAVSKLPGLSITPIADSTTGDLFRAIRAHLPELIPGLLPDDVKAMSLGLSHSLARHKLKFSPDKIDTMIVQAIALLDDLDKELNTYAMRVKEWYGWHFPELAKILNDNLAYARVVLKMGFRSNAENCDLSEVLPEELVETVKTAADRSMGTDILDEDLENIQALAEEVVGFSEYRTQLANYLTARMTAIAPNLTALVGELVGARLIAHAGSLVNLSKSPASTIQILGAEKALFRALKTKHDTPKYGLIYHASLVGQATGKNKGKMARVLAAKAALGLRIDALAEWAVDENGREPSEEEKGAVGMESRYQLEKKLAALEGKPLKPRGVHIAPDGQPGKFDIKESRKYNTDADALDTAAEAKKIKDVEMKDADEESDSDSDSSSSSSSSSSEEEEDPNSVEAMAKKAGLPVARYQRKLERGEITFDKNGNPVVISKKDLKKAKKEEKKSSRKDKKEDKSEEKKRKRDDDEDKSEKKKKKKSKL</sequence>
<dbReference type="FunFam" id="1.10.287.4070:FF:000001">
    <property type="entry name" value="Probable Nucleolar protein 58"/>
    <property type="match status" value="1"/>
</dbReference>
<evidence type="ECO:0000256" key="6">
    <source>
        <dbReference type="ARBA" id="ARBA00023242"/>
    </source>
</evidence>
<dbReference type="GO" id="GO:1902570">
    <property type="term" value="P:protein localization to nucleolus"/>
    <property type="evidence" value="ECO:0007669"/>
    <property type="project" value="EnsemblFungi"/>
</dbReference>
<evidence type="ECO:0000313" key="12">
    <source>
        <dbReference type="Proteomes" id="UP000242877"/>
    </source>
</evidence>
<evidence type="ECO:0000313" key="11">
    <source>
        <dbReference type="EMBL" id="KZZ91326.1"/>
    </source>
</evidence>
<comment type="caution">
    <text evidence="11">The sequence shown here is derived from an EMBL/GenBank/DDBJ whole genome shotgun (WGS) entry which is preliminary data.</text>
</comment>
<evidence type="ECO:0000256" key="7">
    <source>
        <dbReference type="ARBA" id="ARBA00023274"/>
    </source>
</evidence>
<dbReference type="Pfam" id="PF01798">
    <property type="entry name" value="Nop"/>
    <property type="match status" value="1"/>
</dbReference>
<keyword evidence="6" id="KW-0539">Nucleus</keyword>
<dbReference type="InterPro" id="IPR036070">
    <property type="entry name" value="Nop_dom_sf"/>
</dbReference>
<accession>A0A167YGW3</accession>
<feature type="compositionally biased region" description="Basic and acidic residues" evidence="9">
    <location>
        <begin position="537"/>
        <end position="556"/>
    </location>
</feature>
<dbReference type="SUPFAM" id="SSF89124">
    <property type="entry name" value="Nop domain"/>
    <property type="match status" value="1"/>
</dbReference>
<dbReference type="GO" id="GO:0000447">
    <property type="term" value="P:endonucleolytic cleavage in ITS1 to separate SSU-rRNA from 5.8S rRNA and LSU-rRNA from tricistronic rRNA transcript (SSU-rRNA, 5.8S rRNA, LSU-rRNA)"/>
    <property type="evidence" value="ECO:0007669"/>
    <property type="project" value="EnsemblFungi"/>
</dbReference>
<dbReference type="InterPro" id="IPR002687">
    <property type="entry name" value="Nop_dom"/>
</dbReference>
<dbReference type="InterPro" id="IPR012974">
    <property type="entry name" value="NOP58/56_N"/>
</dbReference>
<dbReference type="Proteomes" id="UP000242877">
    <property type="component" value="Unassembled WGS sequence"/>
</dbReference>
<evidence type="ECO:0000256" key="5">
    <source>
        <dbReference type="ARBA" id="ARBA00022552"/>
    </source>
</evidence>
<dbReference type="SMART" id="SM00931">
    <property type="entry name" value="NOSIC"/>
    <property type="match status" value="1"/>
</dbReference>
<dbReference type="VEuPathDB" id="FungiDB:AAP_03496"/>
<feature type="compositionally biased region" description="Acidic residues" evidence="9">
    <location>
        <begin position="465"/>
        <end position="474"/>
    </location>
</feature>
<evidence type="ECO:0000256" key="2">
    <source>
        <dbReference type="ARBA" id="ARBA00009211"/>
    </source>
</evidence>
<dbReference type="GO" id="GO:0000480">
    <property type="term" value="P:endonucleolytic cleavage in 5'-ETS of tricistronic rRNA transcript (SSU-rRNA, 5.8S rRNA, LSU-rRNA)"/>
    <property type="evidence" value="ECO:0007669"/>
    <property type="project" value="EnsemblFungi"/>
</dbReference>
<dbReference type="InterPro" id="IPR012976">
    <property type="entry name" value="NOSIC"/>
</dbReference>
<dbReference type="Gene3D" id="1.10.287.4070">
    <property type="match status" value="1"/>
</dbReference>
<dbReference type="GO" id="GO:0030515">
    <property type="term" value="F:snoRNA binding"/>
    <property type="evidence" value="ECO:0007669"/>
    <property type="project" value="InterPro"/>
</dbReference>
<dbReference type="GO" id="GO:0000494">
    <property type="term" value="P:box C/D sno(s)RNA 3'-end processing"/>
    <property type="evidence" value="ECO:0007669"/>
    <property type="project" value="EnsemblFungi"/>
</dbReference>